<dbReference type="Gene3D" id="1.10.3210.10">
    <property type="entry name" value="Hypothetical protein af1432"/>
    <property type="match status" value="1"/>
</dbReference>
<dbReference type="InterPro" id="IPR052340">
    <property type="entry name" value="RNase_Y/CdgJ"/>
</dbReference>
<proteinExistence type="predicted"/>
<sequence>MASPAIDQPPEGAELDKLIHSYSIPPQPHILNDIQNANDDLGRIAGIIVKDVALSSGLLQTINSPYYCLANHITSIQQAAVLLGLKAVKNIINCQLLQAESGNYQNKNLSDFWQSATDVANTAATLVNILGFGSTDEAYALGLFHNCGIPILMSKHADYQNTMQSAYNSDNTRITQIENEHYCTNHAVLGYLVSRTWKLPEHLRIAIRDHHNFDRLSFKRNDYDTEADTLLAILKMAEHISHVHSILGKDQQDNEWNIIKNGLFNFMGISEPDFIDISDGVIEKLNLY</sequence>
<name>A0A3B0XJT4_9ZZZZ</name>
<evidence type="ECO:0000259" key="1">
    <source>
        <dbReference type="PROSITE" id="PS51833"/>
    </source>
</evidence>
<dbReference type="PANTHER" id="PTHR33525">
    <property type="match status" value="1"/>
</dbReference>
<reference evidence="2" key="1">
    <citation type="submission" date="2018-06" db="EMBL/GenBank/DDBJ databases">
        <authorList>
            <person name="Zhirakovskaya E."/>
        </authorList>
    </citation>
    <scope>NUCLEOTIDE SEQUENCE</scope>
</reference>
<organism evidence="2">
    <name type="scientific">hydrothermal vent metagenome</name>
    <dbReference type="NCBI Taxonomy" id="652676"/>
    <lineage>
        <taxon>unclassified sequences</taxon>
        <taxon>metagenomes</taxon>
        <taxon>ecological metagenomes</taxon>
    </lineage>
</organism>
<dbReference type="PANTHER" id="PTHR33525:SF6">
    <property type="entry name" value="HDOD DOMAIN-CONTAINING PROTEIN"/>
    <property type="match status" value="1"/>
</dbReference>
<dbReference type="AlphaFoldDB" id="A0A3B0XJT4"/>
<dbReference type="InterPro" id="IPR013976">
    <property type="entry name" value="HDOD"/>
</dbReference>
<feature type="domain" description="HDOD" evidence="1">
    <location>
        <begin position="20"/>
        <end position="213"/>
    </location>
</feature>
<gene>
    <name evidence="2" type="ORF">MNBD_GAMMA10-1657</name>
</gene>
<evidence type="ECO:0000313" key="2">
    <source>
        <dbReference type="EMBL" id="VAW68588.1"/>
    </source>
</evidence>
<accession>A0A3B0XJT4</accession>
<dbReference type="SUPFAM" id="SSF109604">
    <property type="entry name" value="HD-domain/PDEase-like"/>
    <property type="match status" value="1"/>
</dbReference>
<dbReference type="Pfam" id="PF08668">
    <property type="entry name" value="HDOD"/>
    <property type="match status" value="1"/>
</dbReference>
<dbReference type="PROSITE" id="PS51833">
    <property type="entry name" value="HDOD"/>
    <property type="match status" value="1"/>
</dbReference>
<dbReference type="EMBL" id="UOFJ01000349">
    <property type="protein sequence ID" value="VAW68588.1"/>
    <property type="molecule type" value="Genomic_DNA"/>
</dbReference>
<protein>
    <recommendedName>
        <fullName evidence="1">HDOD domain-containing protein</fullName>
    </recommendedName>
</protein>